<dbReference type="PROSITE" id="PS51257">
    <property type="entry name" value="PROKAR_LIPOPROTEIN"/>
    <property type="match status" value="1"/>
</dbReference>
<proteinExistence type="predicted"/>
<dbReference type="SUPFAM" id="SSF52058">
    <property type="entry name" value="L domain-like"/>
    <property type="match status" value="2"/>
</dbReference>
<name>A0A1S9PKP5_9SPHI</name>
<dbReference type="Pfam" id="PF01833">
    <property type="entry name" value="TIG"/>
    <property type="match status" value="2"/>
</dbReference>
<dbReference type="GO" id="GO:0030313">
    <property type="term" value="C:cell envelope"/>
    <property type="evidence" value="ECO:0007669"/>
    <property type="project" value="UniProtKB-SubCell"/>
</dbReference>
<dbReference type="RefSeq" id="WP_078345689.1">
    <property type="nucleotide sequence ID" value="NZ_MBTF01000001.1"/>
</dbReference>
<evidence type="ECO:0000256" key="2">
    <source>
        <dbReference type="ARBA" id="ARBA00022729"/>
    </source>
</evidence>
<comment type="caution">
    <text evidence="6">The sequence shown here is derived from an EMBL/GenBank/DDBJ whole genome shotgun (WGS) entry which is preliminary data.</text>
</comment>
<evidence type="ECO:0000313" key="6">
    <source>
        <dbReference type="EMBL" id="OOQ61521.1"/>
    </source>
</evidence>
<dbReference type="CDD" id="cd00603">
    <property type="entry name" value="IPT_PCSR"/>
    <property type="match status" value="1"/>
</dbReference>
<dbReference type="InterPro" id="IPR013783">
    <property type="entry name" value="Ig-like_fold"/>
</dbReference>
<dbReference type="PANTHER" id="PTHR31018:SF3">
    <property type="entry name" value="RECEPTOR PROTEIN-TYROSINE KINASE"/>
    <property type="match status" value="1"/>
</dbReference>
<dbReference type="Gene3D" id="3.80.10.10">
    <property type="entry name" value="Ribonuclease Inhibitor"/>
    <property type="match status" value="1"/>
</dbReference>
<dbReference type="InterPro" id="IPR014756">
    <property type="entry name" value="Ig_E-set"/>
</dbReference>
<organism evidence="6 7">
    <name type="scientific">Mucilaginibacter pedocola</name>
    <dbReference type="NCBI Taxonomy" id="1792845"/>
    <lineage>
        <taxon>Bacteria</taxon>
        <taxon>Pseudomonadati</taxon>
        <taxon>Bacteroidota</taxon>
        <taxon>Sphingobacteriia</taxon>
        <taxon>Sphingobacteriales</taxon>
        <taxon>Sphingobacteriaceae</taxon>
        <taxon>Mucilaginibacter</taxon>
    </lineage>
</organism>
<evidence type="ECO:0000313" key="7">
    <source>
        <dbReference type="Proteomes" id="UP000189739"/>
    </source>
</evidence>
<evidence type="ECO:0000256" key="4">
    <source>
        <dbReference type="SAM" id="SignalP"/>
    </source>
</evidence>
<feature type="domain" description="IPT/TIG" evidence="5">
    <location>
        <begin position="117"/>
        <end position="197"/>
    </location>
</feature>
<keyword evidence="7" id="KW-1185">Reference proteome</keyword>
<keyword evidence="2 4" id="KW-0732">Signal</keyword>
<evidence type="ECO:0000259" key="5">
    <source>
        <dbReference type="SMART" id="SM00429"/>
    </source>
</evidence>
<sequence>MKKLLPALILVLLSIAACKKDNNTPPEEKPGTGAAAVTLGSLSVSMVTEGMSVTLSGSNLPAATSEVKVTFNGVDAPVQYSSGTALIVTVPVTTSGSVKAVIGGKTISGPSFIYVSIPKITAISPTVVSEGSVVTITGTGLQASGLTTVVSFSGIPGTIDSATPTELKVIVPKAASGKVTVTLAPQIFGLSAPYTYVSPGLLAPYSNGSVILTSQAEVDAFVDMNKGKQLQVTGDLEISGGDINSVAGLSIITSISGKVSFRNVEGLADAPFLSTLSKAGELSFVYAGLTSLNLNNLQGFTGGIYVNNMAKLSSVNFSGLTAPSYISLNYTPLLTDLGFLSNITSTGSISLTNTGARMLRADNLTTIRSVDISGCAALTSVSMRSLITTTGNYSSGITISQCPALTTVDFSALTTVAGKLSLSGTAITGMDGFSALTGTGSLSLSGNSELQNLQGLKNLKTITSPAITSGALAGSVVFNGVNILLNPKLTSLDGLQNVTTLPLLTIRDNVSLNDICPLKEQINKLNAIPAYTYKYTPCCDFGIGYFKTGSRAALILTGNGSYATQQEALDAVELCK</sequence>
<reference evidence="6 7" key="1">
    <citation type="submission" date="2016-07" db="EMBL/GenBank/DDBJ databases">
        <title>Genomic analysis of zinc-resistant bacterium Mucilaginibacter pedocola TBZ30.</title>
        <authorList>
            <person name="Huang J."/>
            <person name="Tang J."/>
        </authorList>
    </citation>
    <scope>NUCLEOTIDE SEQUENCE [LARGE SCALE GENOMIC DNA]</scope>
    <source>
        <strain evidence="6 7">TBZ30</strain>
    </source>
</reference>
<dbReference type="EMBL" id="MBTF01000001">
    <property type="protein sequence ID" value="OOQ61521.1"/>
    <property type="molecule type" value="Genomic_DNA"/>
</dbReference>
<dbReference type="SUPFAM" id="SSF81296">
    <property type="entry name" value="E set domains"/>
    <property type="match status" value="2"/>
</dbReference>
<comment type="subcellular location">
    <subcellularLocation>
        <location evidence="1">Cell envelope</location>
    </subcellularLocation>
</comment>
<evidence type="ECO:0000256" key="3">
    <source>
        <dbReference type="ARBA" id="ARBA00023180"/>
    </source>
</evidence>
<protein>
    <recommendedName>
        <fullName evidence="5">IPT/TIG domain-containing protein</fullName>
    </recommendedName>
</protein>
<dbReference type="InterPro" id="IPR032675">
    <property type="entry name" value="LRR_dom_sf"/>
</dbReference>
<dbReference type="STRING" id="1792845.BC343_00110"/>
<feature type="signal peptide" evidence="4">
    <location>
        <begin position="1"/>
        <end position="19"/>
    </location>
</feature>
<feature type="chain" id="PRO_5012684612" description="IPT/TIG domain-containing protein" evidence="4">
    <location>
        <begin position="20"/>
        <end position="576"/>
    </location>
</feature>
<dbReference type="AlphaFoldDB" id="A0A1S9PKP5"/>
<dbReference type="OrthoDB" id="791543at2"/>
<dbReference type="SMART" id="SM00429">
    <property type="entry name" value="IPT"/>
    <property type="match status" value="2"/>
</dbReference>
<accession>A0A1S9PKP5</accession>
<dbReference type="PANTHER" id="PTHR31018">
    <property type="entry name" value="SPORULATION-SPECIFIC PROTEIN-RELATED"/>
    <property type="match status" value="1"/>
</dbReference>
<dbReference type="InterPro" id="IPR051648">
    <property type="entry name" value="CWI-Assembly_Regulator"/>
</dbReference>
<feature type="domain" description="IPT/TIG" evidence="5">
    <location>
        <begin position="34"/>
        <end position="115"/>
    </location>
</feature>
<dbReference type="Proteomes" id="UP000189739">
    <property type="component" value="Unassembled WGS sequence"/>
</dbReference>
<dbReference type="InterPro" id="IPR002909">
    <property type="entry name" value="IPT_dom"/>
</dbReference>
<evidence type="ECO:0000256" key="1">
    <source>
        <dbReference type="ARBA" id="ARBA00004196"/>
    </source>
</evidence>
<keyword evidence="3" id="KW-0325">Glycoprotein</keyword>
<dbReference type="Gene3D" id="2.60.40.10">
    <property type="entry name" value="Immunoglobulins"/>
    <property type="match status" value="2"/>
</dbReference>
<gene>
    <name evidence="6" type="ORF">BC343_00110</name>
</gene>